<dbReference type="GeneID" id="85323632"/>
<evidence type="ECO:0000259" key="2">
    <source>
        <dbReference type="PROSITE" id="PS51502"/>
    </source>
</evidence>
<name>A0AA40A6R3_9PEZI</name>
<comment type="caution">
    <text evidence="3">The sequence shown here is derived from an EMBL/GenBank/DDBJ whole genome shotgun (WGS) entry which is preliminary data.</text>
</comment>
<protein>
    <recommendedName>
        <fullName evidence="2">Stress-response A/B barrel domain-containing protein</fullName>
    </recommendedName>
</protein>
<organism evidence="3 4">
    <name type="scientific">Lasiosphaeria miniovina</name>
    <dbReference type="NCBI Taxonomy" id="1954250"/>
    <lineage>
        <taxon>Eukaryota</taxon>
        <taxon>Fungi</taxon>
        <taxon>Dikarya</taxon>
        <taxon>Ascomycota</taxon>
        <taxon>Pezizomycotina</taxon>
        <taxon>Sordariomycetes</taxon>
        <taxon>Sordariomycetidae</taxon>
        <taxon>Sordariales</taxon>
        <taxon>Lasiosphaeriaceae</taxon>
        <taxon>Lasiosphaeria</taxon>
    </lineage>
</organism>
<dbReference type="InterPro" id="IPR013097">
    <property type="entry name" value="Dabb"/>
</dbReference>
<keyword evidence="4" id="KW-1185">Reference proteome</keyword>
<dbReference type="PANTHER" id="PTHR33178">
    <property type="match status" value="1"/>
</dbReference>
<dbReference type="PROSITE" id="PS51502">
    <property type="entry name" value="S_R_A_B_BARREL"/>
    <property type="match status" value="1"/>
</dbReference>
<evidence type="ECO:0000313" key="3">
    <source>
        <dbReference type="EMBL" id="KAK0710188.1"/>
    </source>
</evidence>
<dbReference type="EMBL" id="JAUIRO010000006">
    <property type="protein sequence ID" value="KAK0710188.1"/>
    <property type="molecule type" value="Genomic_DNA"/>
</dbReference>
<sequence length="110" mass="12117">MVLTHIVLIQFKSDAKPEDVKRTCAAFIALKDACLHPTSSTPYILSLKGGVDTSIAKLQDGITHGFTMEFASAEDRDYYTATDPSHQAFAKLAYPFLDKVLVVDFTDALF</sequence>
<reference evidence="3" key="1">
    <citation type="submission" date="2023-06" db="EMBL/GenBank/DDBJ databases">
        <title>Genome-scale phylogeny and comparative genomics of the fungal order Sordariales.</title>
        <authorList>
            <consortium name="Lawrence Berkeley National Laboratory"/>
            <person name="Hensen N."/>
            <person name="Bonometti L."/>
            <person name="Westerberg I."/>
            <person name="Brannstrom I.O."/>
            <person name="Guillou S."/>
            <person name="Cros-Aarteil S."/>
            <person name="Calhoun S."/>
            <person name="Haridas S."/>
            <person name="Kuo A."/>
            <person name="Mondo S."/>
            <person name="Pangilinan J."/>
            <person name="Riley R."/>
            <person name="LaButti K."/>
            <person name="Andreopoulos B."/>
            <person name="Lipzen A."/>
            <person name="Chen C."/>
            <person name="Yanf M."/>
            <person name="Daum C."/>
            <person name="Ng V."/>
            <person name="Clum A."/>
            <person name="Steindorff A."/>
            <person name="Ohm R."/>
            <person name="Martin F."/>
            <person name="Silar P."/>
            <person name="Natvig D."/>
            <person name="Lalanne C."/>
            <person name="Gautier V."/>
            <person name="Ament-velasquez S.L."/>
            <person name="Kruys A."/>
            <person name="Hutchinson M.I."/>
            <person name="Powell A.J."/>
            <person name="Barry K."/>
            <person name="Miller A.N."/>
            <person name="Grigoriev I.V."/>
            <person name="Debuchy R."/>
            <person name="Gladieux P."/>
            <person name="Thoren M.H."/>
            <person name="Johannesson H."/>
        </authorList>
    </citation>
    <scope>NUCLEOTIDE SEQUENCE</scope>
    <source>
        <strain evidence="3">SMH2392-1A</strain>
    </source>
</reference>
<dbReference type="Proteomes" id="UP001172101">
    <property type="component" value="Unassembled WGS sequence"/>
</dbReference>
<evidence type="ECO:0000313" key="4">
    <source>
        <dbReference type="Proteomes" id="UP001172101"/>
    </source>
</evidence>
<proteinExistence type="predicted"/>
<accession>A0AA40A6R3</accession>
<dbReference type="Pfam" id="PF07876">
    <property type="entry name" value="Dabb"/>
    <property type="match status" value="1"/>
</dbReference>
<evidence type="ECO:0000256" key="1">
    <source>
        <dbReference type="ARBA" id="ARBA00011738"/>
    </source>
</evidence>
<dbReference type="InterPro" id="IPR011008">
    <property type="entry name" value="Dimeric_a/b-barrel"/>
</dbReference>
<dbReference type="SMART" id="SM00886">
    <property type="entry name" value="Dabb"/>
    <property type="match status" value="1"/>
</dbReference>
<dbReference type="Gene3D" id="3.30.70.100">
    <property type="match status" value="1"/>
</dbReference>
<dbReference type="SUPFAM" id="SSF54909">
    <property type="entry name" value="Dimeric alpha+beta barrel"/>
    <property type="match status" value="1"/>
</dbReference>
<gene>
    <name evidence="3" type="ORF">B0T26DRAFT_679493</name>
</gene>
<dbReference type="RefSeq" id="XP_060293492.1">
    <property type="nucleotide sequence ID" value="XM_060440362.1"/>
</dbReference>
<comment type="subunit">
    <text evidence="1">Homodimer.</text>
</comment>
<feature type="domain" description="Stress-response A/B barrel" evidence="2">
    <location>
        <begin position="3"/>
        <end position="105"/>
    </location>
</feature>
<dbReference type="PANTHER" id="PTHR33178:SF10">
    <property type="entry name" value="STRESS-RESPONSE A_B BARREL DOMAIN-CONTAINING PROTEIN"/>
    <property type="match status" value="1"/>
</dbReference>
<dbReference type="InterPro" id="IPR044662">
    <property type="entry name" value="HS1/DABB1-like"/>
</dbReference>
<dbReference type="AlphaFoldDB" id="A0AA40A6R3"/>